<protein>
    <submittedName>
        <fullName evidence="6">RNA polymerase sigma factor</fullName>
    </submittedName>
</protein>
<accession>A0A1U9NIX2</accession>
<proteinExistence type="inferred from homology"/>
<sequence length="177" mass="20327">MPKQNGRKTEIFVDLLTANYHSISSFVHSQILDSSDAEDVMQETTSMLWQRFDEFEIGTNFAAWASTVARYRILEFRRQKKKNHPHLSPKTLEILSGEADHALQDTAPKLKALKKCLSELPVKDHRVIDMKYRHGIGVNSIADKFQTSASAIYRTLTRTKEVLMRCVNKKIKHEGLL</sequence>
<dbReference type="Pfam" id="PF04542">
    <property type="entry name" value="Sigma70_r2"/>
    <property type="match status" value="1"/>
</dbReference>
<evidence type="ECO:0000256" key="2">
    <source>
        <dbReference type="ARBA" id="ARBA00023015"/>
    </source>
</evidence>
<gene>
    <name evidence="6" type="ORF">STSP2_00822</name>
</gene>
<evidence type="ECO:0000313" key="6">
    <source>
        <dbReference type="EMBL" id="AQT67674.1"/>
    </source>
</evidence>
<dbReference type="Proteomes" id="UP000189674">
    <property type="component" value="Chromosome"/>
</dbReference>
<evidence type="ECO:0000259" key="5">
    <source>
        <dbReference type="Pfam" id="PF04542"/>
    </source>
</evidence>
<dbReference type="NCBIfam" id="TIGR02937">
    <property type="entry name" value="sigma70-ECF"/>
    <property type="match status" value="1"/>
</dbReference>
<dbReference type="GO" id="GO:0016987">
    <property type="term" value="F:sigma factor activity"/>
    <property type="evidence" value="ECO:0007669"/>
    <property type="project" value="UniProtKB-KW"/>
</dbReference>
<dbReference type="PANTHER" id="PTHR43133">
    <property type="entry name" value="RNA POLYMERASE ECF-TYPE SIGMA FACTO"/>
    <property type="match status" value="1"/>
</dbReference>
<dbReference type="GO" id="GO:0006352">
    <property type="term" value="P:DNA-templated transcription initiation"/>
    <property type="evidence" value="ECO:0007669"/>
    <property type="project" value="InterPro"/>
</dbReference>
<comment type="similarity">
    <text evidence="1">Belongs to the sigma-70 factor family. ECF subfamily.</text>
</comment>
<evidence type="ECO:0000256" key="3">
    <source>
        <dbReference type="ARBA" id="ARBA00023082"/>
    </source>
</evidence>
<dbReference type="InterPro" id="IPR039425">
    <property type="entry name" value="RNA_pol_sigma-70-like"/>
</dbReference>
<dbReference type="STRING" id="1936003.STSP2_00822"/>
<dbReference type="InterPro" id="IPR014284">
    <property type="entry name" value="RNA_pol_sigma-70_dom"/>
</dbReference>
<reference evidence="7" key="1">
    <citation type="submission" date="2017-02" db="EMBL/GenBank/DDBJ databases">
        <title>Comparative genomics and description of representatives of a novel lineage of planctomycetes thriving in anoxic sediments.</title>
        <authorList>
            <person name="Spring S."/>
            <person name="Bunk B."/>
            <person name="Sproer C."/>
        </authorList>
    </citation>
    <scope>NUCLEOTIDE SEQUENCE [LARGE SCALE GENOMIC DNA]</scope>
    <source>
        <strain evidence="7">ST-NAGAB-D1</strain>
    </source>
</reference>
<keyword evidence="3" id="KW-0731">Sigma factor</keyword>
<dbReference type="AlphaFoldDB" id="A0A1U9NIX2"/>
<dbReference type="InterPro" id="IPR013325">
    <property type="entry name" value="RNA_pol_sigma_r2"/>
</dbReference>
<dbReference type="SUPFAM" id="SSF88659">
    <property type="entry name" value="Sigma3 and sigma4 domains of RNA polymerase sigma factors"/>
    <property type="match status" value="1"/>
</dbReference>
<keyword evidence="2" id="KW-0805">Transcription regulation</keyword>
<dbReference type="KEGG" id="alus:STSP2_00822"/>
<dbReference type="NCBIfam" id="TIGR02989">
    <property type="entry name" value="Sig-70_gvs1"/>
    <property type="match status" value="1"/>
</dbReference>
<keyword evidence="4" id="KW-0804">Transcription</keyword>
<evidence type="ECO:0000256" key="4">
    <source>
        <dbReference type="ARBA" id="ARBA00023163"/>
    </source>
</evidence>
<keyword evidence="7" id="KW-1185">Reference proteome</keyword>
<dbReference type="Gene3D" id="1.10.10.10">
    <property type="entry name" value="Winged helix-like DNA-binding domain superfamily/Winged helix DNA-binding domain"/>
    <property type="match status" value="1"/>
</dbReference>
<evidence type="ECO:0000313" key="7">
    <source>
        <dbReference type="Proteomes" id="UP000189674"/>
    </source>
</evidence>
<dbReference type="InterPro" id="IPR014331">
    <property type="entry name" value="RNA_pol_sigma70_ECF_RHOBA"/>
</dbReference>
<name>A0A1U9NIX2_9BACT</name>
<dbReference type="InterPro" id="IPR013324">
    <property type="entry name" value="RNA_pol_sigma_r3/r4-like"/>
</dbReference>
<dbReference type="EMBL" id="CP019791">
    <property type="protein sequence ID" value="AQT67674.1"/>
    <property type="molecule type" value="Genomic_DNA"/>
</dbReference>
<dbReference type="InterPro" id="IPR007627">
    <property type="entry name" value="RNA_pol_sigma70_r2"/>
</dbReference>
<feature type="domain" description="RNA polymerase sigma-70 region 2" evidence="5">
    <location>
        <begin position="17"/>
        <end position="82"/>
    </location>
</feature>
<dbReference type="RefSeq" id="WP_169852967.1">
    <property type="nucleotide sequence ID" value="NZ_CP019791.1"/>
</dbReference>
<dbReference type="PANTHER" id="PTHR43133:SF51">
    <property type="entry name" value="RNA POLYMERASE SIGMA FACTOR"/>
    <property type="match status" value="1"/>
</dbReference>
<evidence type="ECO:0000256" key="1">
    <source>
        <dbReference type="ARBA" id="ARBA00010641"/>
    </source>
</evidence>
<dbReference type="InterPro" id="IPR036388">
    <property type="entry name" value="WH-like_DNA-bd_sf"/>
</dbReference>
<dbReference type="Gene3D" id="1.10.1740.10">
    <property type="match status" value="1"/>
</dbReference>
<organism evidence="6 7">
    <name type="scientific">Anaerohalosphaera lusitana</name>
    <dbReference type="NCBI Taxonomy" id="1936003"/>
    <lineage>
        <taxon>Bacteria</taxon>
        <taxon>Pseudomonadati</taxon>
        <taxon>Planctomycetota</taxon>
        <taxon>Phycisphaerae</taxon>
        <taxon>Sedimentisphaerales</taxon>
        <taxon>Anaerohalosphaeraceae</taxon>
        <taxon>Anaerohalosphaera</taxon>
    </lineage>
</organism>
<dbReference type="SUPFAM" id="SSF88946">
    <property type="entry name" value="Sigma2 domain of RNA polymerase sigma factors"/>
    <property type="match status" value="1"/>
</dbReference>